<protein>
    <recommendedName>
        <fullName evidence="2 11">Chitin synthase</fullName>
        <ecNumber evidence="2 11">2.4.1.16</ecNumber>
    </recommendedName>
</protein>
<evidence type="ECO:0000256" key="7">
    <source>
        <dbReference type="ARBA" id="ARBA00022989"/>
    </source>
</evidence>
<feature type="transmembrane region" description="Helical" evidence="11">
    <location>
        <begin position="727"/>
        <end position="750"/>
    </location>
</feature>
<evidence type="ECO:0000256" key="3">
    <source>
        <dbReference type="ARBA" id="ARBA00022475"/>
    </source>
</evidence>
<dbReference type="GO" id="GO:0071555">
    <property type="term" value="P:cell wall organization"/>
    <property type="evidence" value="ECO:0007669"/>
    <property type="project" value="UniProtKB-KW"/>
</dbReference>
<comment type="catalytic activity">
    <reaction evidence="11">
        <text>[(1-&gt;4)-N-acetyl-beta-D-glucosaminyl](n) + UDP-N-acetyl-alpha-D-glucosamine = [(1-&gt;4)-N-acetyl-beta-D-glucosaminyl](n+1) + UDP + H(+)</text>
        <dbReference type="Rhea" id="RHEA:16637"/>
        <dbReference type="Rhea" id="RHEA-COMP:9593"/>
        <dbReference type="Rhea" id="RHEA-COMP:9595"/>
        <dbReference type="ChEBI" id="CHEBI:15378"/>
        <dbReference type="ChEBI" id="CHEBI:17029"/>
        <dbReference type="ChEBI" id="CHEBI:57705"/>
        <dbReference type="ChEBI" id="CHEBI:58223"/>
        <dbReference type="EC" id="2.4.1.16"/>
    </reaction>
</comment>
<dbReference type="OrthoDB" id="26569at2759"/>
<evidence type="ECO:0000256" key="8">
    <source>
        <dbReference type="ARBA" id="ARBA00023136"/>
    </source>
</evidence>
<dbReference type="InterPro" id="IPR013616">
    <property type="entry name" value="Chitin_synth_N"/>
</dbReference>
<dbReference type="GO" id="GO:0006031">
    <property type="term" value="P:chitin biosynthetic process"/>
    <property type="evidence" value="ECO:0007669"/>
    <property type="project" value="UniProtKB-UniRule"/>
</dbReference>
<dbReference type="PANTHER" id="PTHR22914:SF9">
    <property type="entry name" value="CHITIN SYNTHASE 1"/>
    <property type="match status" value="1"/>
</dbReference>
<keyword evidence="7 11" id="KW-1133">Transmembrane helix</keyword>
<comment type="caution">
    <text evidence="13">The sequence shown here is derived from an EMBL/GenBank/DDBJ whole genome shotgun (WGS) entry which is preliminary data.</text>
</comment>
<gene>
    <name evidence="13" type="ORF">BCR32DRAFT_231561</name>
</gene>
<dbReference type="Pfam" id="PF01644">
    <property type="entry name" value="Chitin_synth_1"/>
    <property type="match status" value="1"/>
</dbReference>
<keyword evidence="14" id="KW-1185">Reference proteome</keyword>
<feature type="transmembrane region" description="Helical" evidence="11">
    <location>
        <begin position="432"/>
        <end position="453"/>
    </location>
</feature>
<evidence type="ECO:0000313" key="14">
    <source>
        <dbReference type="Proteomes" id="UP000193944"/>
    </source>
</evidence>
<feature type="transmembrane region" description="Helical" evidence="11">
    <location>
        <begin position="552"/>
        <end position="571"/>
    </location>
</feature>
<feature type="domain" description="Chitin synthase N-terminal" evidence="12">
    <location>
        <begin position="16"/>
        <end position="83"/>
    </location>
</feature>
<dbReference type="GO" id="GO:0005886">
    <property type="term" value="C:plasma membrane"/>
    <property type="evidence" value="ECO:0007669"/>
    <property type="project" value="UniProtKB-SubCell"/>
</dbReference>
<reference evidence="13 14" key="1">
    <citation type="submission" date="2016-08" db="EMBL/GenBank/DDBJ databases">
        <title>A Parts List for Fungal Cellulosomes Revealed by Comparative Genomics.</title>
        <authorList>
            <consortium name="DOE Joint Genome Institute"/>
            <person name="Haitjema C.H."/>
            <person name="Gilmore S.P."/>
            <person name="Henske J.K."/>
            <person name="Solomon K.V."/>
            <person name="De Groot R."/>
            <person name="Kuo A."/>
            <person name="Mondo S.J."/>
            <person name="Salamov A.A."/>
            <person name="Labutti K."/>
            <person name="Zhao Z."/>
            <person name="Chiniquy J."/>
            <person name="Barry K."/>
            <person name="Brewer H.M."/>
            <person name="Purvine S.O."/>
            <person name="Wright A.T."/>
            <person name="Boxma B."/>
            <person name="Van Alen T."/>
            <person name="Hackstein J.H."/>
            <person name="Baker S.E."/>
            <person name="Grigoriev I.V."/>
            <person name="O'Malley M.A."/>
        </authorList>
    </citation>
    <scope>NUCLEOTIDE SEQUENCE [LARGE SCALE GENOMIC DNA]</scope>
    <source>
        <strain evidence="13 14">S4</strain>
    </source>
</reference>
<proteinExistence type="inferred from homology"/>
<dbReference type="AlphaFoldDB" id="A0A1Y1XBD6"/>
<evidence type="ECO:0000256" key="5">
    <source>
        <dbReference type="ARBA" id="ARBA00022679"/>
    </source>
</evidence>
<keyword evidence="5 11" id="KW-0808">Transferase</keyword>
<dbReference type="SUPFAM" id="SSF53448">
    <property type="entry name" value="Nucleotide-diphospho-sugar transferases"/>
    <property type="match status" value="1"/>
</dbReference>
<dbReference type="GO" id="GO:0004100">
    <property type="term" value="F:chitin synthase activity"/>
    <property type="evidence" value="ECO:0007669"/>
    <property type="project" value="UniProtKB-UniRule"/>
</dbReference>
<organism evidence="13 14">
    <name type="scientific">Anaeromyces robustus</name>
    <dbReference type="NCBI Taxonomy" id="1754192"/>
    <lineage>
        <taxon>Eukaryota</taxon>
        <taxon>Fungi</taxon>
        <taxon>Fungi incertae sedis</taxon>
        <taxon>Chytridiomycota</taxon>
        <taxon>Chytridiomycota incertae sedis</taxon>
        <taxon>Neocallimastigomycetes</taxon>
        <taxon>Neocallimastigales</taxon>
        <taxon>Neocallimastigaceae</taxon>
        <taxon>Anaeromyces</taxon>
    </lineage>
</organism>
<feature type="transmembrane region" description="Helical" evidence="11">
    <location>
        <begin position="505"/>
        <end position="532"/>
    </location>
</feature>
<dbReference type="STRING" id="1754192.A0A1Y1XBD6"/>
<feature type="transmembrane region" description="Helical" evidence="11">
    <location>
        <begin position="583"/>
        <end position="602"/>
    </location>
</feature>
<keyword evidence="3 11" id="KW-1003">Cell membrane</keyword>
<dbReference type="CDD" id="cd04190">
    <property type="entry name" value="Chitin_synth_C"/>
    <property type="match status" value="1"/>
</dbReference>
<feature type="transmembrane region" description="Helical" evidence="11">
    <location>
        <begin position="473"/>
        <end position="493"/>
    </location>
</feature>
<dbReference type="Proteomes" id="UP000193944">
    <property type="component" value="Unassembled WGS sequence"/>
</dbReference>
<dbReference type="PANTHER" id="PTHR22914">
    <property type="entry name" value="CHITIN SYNTHASE"/>
    <property type="match status" value="1"/>
</dbReference>
<keyword evidence="8 11" id="KW-0472">Membrane</keyword>
<sequence length="757" mass="87438">MPRPNGEYRKYLYRKKTTKNVLLSPEGNLIVNCPVPQRALQYALYKNSEEFLSLRYTAATCDPDDFPISGYDLRPSIYGRQTEIFVVLTMYNETDDLFCRSMIAVMKNISYLCNRQNSKFWDKEGWKKIVVCIVSDGRTKIHPRVLTTLGIMGIYQDGIMKNAVNGKEVTAHIFEYTTQIAVDKDMKIRTHNQGYVPMQVIFCLKEKNAKKINSHRWFFNAFSPILNPNICILIDVGTKPKPSSFYYLWKAFKANENLAGACGEICVEKGPGYRNLLNPLVASQNFEYKMSNILDKSLESVFGFISVLPGAFSAYRYVALLDESPGCGPLSSYFKGELLNDTNIFEANNYLAEDRILCFELVSKKHEKWTLRYVKEAKAVTDVPTGISEFISQRRRWLNGSFFASLHSILNWHKIYSTDHSLVRKFLFTLQFVYNVVNLIFQWFGLSNFYLTFSFLSTQINEFDNPPFGQNGNFIFGLMREIYICAIVMIFICSLGNRPQASKSFFLLAMIMFSLVMVLMVFMTGYGVFIQIPSSDDEWRTVGYFIFNVPSFKDTVVSISFTMGVYIFSSILYRDPWHLITSFVQYMLLLPSYINILPIYAFCNINDVSWGTKGDNNPKPDLGVVVVHSKVDGLLEAEIECLTERRDIEAYYDSLLRDIRTKPVKIKPKVDLQTKKEDYYKTVRTRVLLSWMFCNCLMIITLTSGFIEDYLIQKKILLEKQQLRLPYLTFLFWTIAILAIIRFVGCVLYLTSSFLQL</sequence>
<name>A0A1Y1XBD6_9FUNG</name>
<dbReference type="GO" id="GO:0030428">
    <property type="term" value="C:cell septum"/>
    <property type="evidence" value="ECO:0007669"/>
    <property type="project" value="TreeGrafter"/>
</dbReference>
<keyword evidence="4 11" id="KW-0328">Glycosyltransferase</keyword>
<feature type="transmembrane region" description="Helical" evidence="11">
    <location>
        <begin position="688"/>
        <end position="707"/>
    </location>
</feature>
<evidence type="ECO:0000256" key="10">
    <source>
        <dbReference type="ARBA" id="ARBA00024009"/>
    </source>
</evidence>
<comment type="similarity">
    <text evidence="11">Belongs to the chitin synthase family.</text>
</comment>
<comment type="function">
    <text evidence="10 11">Polymerizes chitin, a structural polymer of the cell wall and septum, by transferring the sugar moiety of UDP-GlcNAc to the non-reducing end of the growing chitin polymer.</text>
</comment>
<accession>A0A1Y1XBD6</accession>
<evidence type="ECO:0000256" key="2">
    <source>
        <dbReference type="ARBA" id="ARBA00012543"/>
    </source>
</evidence>
<dbReference type="Pfam" id="PF08407">
    <property type="entry name" value="Chitin_synth_1N"/>
    <property type="match status" value="1"/>
</dbReference>
<dbReference type="EMBL" id="MCFG01000082">
    <property type="protein sequence ID" value="ORX83042.1"/>
    <property type="molecule type" value="Genomic_DNA"/>
</dbReference>
<evidence type="ECO:0000313" key="13">
    <source>
        <dbReference type="EMBL" id="ORX83042.1"/>
    </source>
</evidence>
<dbReference type="EC" id="2.4.1.16" evidence="2 11"/>
<comment type="subcellular location">
    <subcellularLocation>
        <location evidence="1 11">Cell membrane</location>
        <topology evidence="1 11">Multi-pass membrane protein</topology>
    </subcellularLocation>
</comment>
<dbReference type="InterPro" id="IPR029044">
    <property type="entry name" value="Nucleotide-diphossugar_trans"/>
</dbReference>
<evidence type="ECO:0000256" key="4">
    <source>
        <dbReference type="ARBA" id="ARBA00022676"/>
    </source>
</evidence>
<evidence type="ECO:0000256" key="9">
    <source>
        <dbReference type="ARBA" id="ARBA00023316"/>
    </source>
</evidence>
<evidence type="ECO:0000259" key="12">
    <source>
        <dbReference type="Pfam" id="PF08407"/>
    </source>
</evidence>
<evidence type="ECO:0000256" key="11">
    <source>
        <dbReference type="RuleBase" id="RU366040"/>
    </source>
</evidence>
<dbReference type="InterPro" id="IPR004835">
    <property type="entry name" value="Chitin_synth"/>
</dbReference>
<keyword evidence="6 11" id="KW-0812">Transmembrane</keyword>
<keyword evidence="9 11" id="KW-0961">Cell wall biogenesis/degradation</keyword>
<reference evidence="13 14" key="2">
    <citation type="submission" date="2016-08" db="EMBL/GenBank/DDBJ databases">
        <title>Pervasive Adenine N6-methylation of Active Genes in Fungi.</title>
        <authorList>
            <consortium name="DOE Joint Genome Institute"/>
            <person name="Mondo S.J."/>
            <person name="Dannebaum R.O."/>
            <person name="Kuo R.C."/>
            <person name="Labutti K."/>
            <person name="Haridas S."/>
            <person name="Kuo A."/>
            <person name="Salamov A."/>
            <person name="Ahrendt S.R."/>
            <person name="Lipzen A."/>
            <person name="Sullivan W."/>
            <person name="Andreopoulos W.B."/>
            <person name="Clum A."/>
            <person name="Lindquist E."/>
            <person name="Daum C."/>
            <person name="Ramamoorthy G.K."/>
            <person name="Gryganskyi A."/>
            <person name="Culley D."/>
            <person name="Magnuson J.K."/>
            <person name="James T.Y."/>
            <person name="O'Malley M.A."/>
            <person name="Stajich J.E."/>
            <person name="Spatafora J.W."/>
            <person name="Visel A."/>
            <person name="Grigoriev I.V."/>
        </authorList>
    </citation>
    <scope>NUCLEOTIDE SEQUENCE [LARGE SCALE GENOMIC DNA]</scope>
    <source>
        <strain evidence="13 14">S4</strain>
    </source>
</reference>
<evidence type="ECO:0000256" key="6">
    <source>
        <dbReference type="ARBA" id="ARBA00022692"/>
    </source>
</evidence>
<evidence type="ECO:0000256" key="1">
    <source>
        <dbReference type="ARBA" id="ARBA00004651"/>
    </source>
</evidence>